<keyword evidence="2" id="KW-0663">Pyridoxal phosphate</keyword>
<dbReference type="EMBL" id="LJIW01000002">
    <property type="protein sequence ID" value="PNG90546.1"/>
    <property type="molecule type" value="Genomic_DNA"/>
</dbReference>
<comment type="cofactor">
    <cofactor evidence="1">
        <name>pyridoxal 5'-phosphate</name>
        <dbReference type="ChEBI" id="CHEBI:597326"/>
    </cofactor>
</comment>
<dbReference type="InterPro" id="IPR015422">
    <property type="entry name" value="PyrdxlP-dep_Trfase_small"/>
</dbReference>
<dbReference type="Proteomes" id="UP000236520">
    <property type="component" value="Unassembled WGS sequence"/>
</dbReference>
<evidence type="ECO:0000256" key="1">
    <source>
        <dbReference type="ARBA" id="ARBA00001933"/>
    </source>
</evidence>
<comment type="caution">
    <text evidence="3">The sequence shown here is derived from an EMBL/GenBank/DDBJ whole genome shotgun (WGS) entry which is preliminary data.</text>
</comment>
<accession>A0A2J7YR82</accession>
<evidence type="ECO:0000313" key="3">
    <source>
        <dbReference type="EMBL" id="PNG90546.1"/>
    </source>
</evidence>
<organism evidence="3 4">
    <name type="scientific">Streptomyces malaysiensis</name>
    <dbReference type="NCBI Taxonomy" id="92644"/>
    <lineage>
        <taxon>Bacteria</taxon>
        <taxon>Bacillati</taxon>
        <taxon>Actinomycetota</taxon>
        <taxon>Actinomycetes</taxon>
        <taxon>Kitasatosporales</taxon>
        <taxon>Streptomycetaceae</taxon>
        <taxon>Streptomyces</taxon>
        <taxon>Streptomyces violaceusniger group</taxon>
    </lineage>
</organism>
<dbReference type="SUPFAM" id="SSF53383">
    <property type="entry name" value="PLP-dependent transferases"/>
    <property type="match status" value="1"/>
</dbReference>
<dbReference type="Gene3D" id="3.90.1150.10">
    <property type="entry name" value="Aspartate Aminotransferase, domain 1"/>
    <property type="match status" value="1"/>
</dbReference>
<dbReference type="InterPro" id="IPR051798">
    <property type="entry name" value="Class-II_PLP-Dep_Aminotrans"/>
</dbReference>
<dbReference type="InterPro" id="IPR015424">
    <property type="entry name" value="PyrdxlP-dep_Trfase"/>
</dbReference>
<proteinExistence type="predicted"/>
<protein>
    <recommendedName>
        <fullName evidence="5">Aminotransferase class I/classII domain-containing protein</fullName>
    </recommendedName>
</protein>
<name>A0A2J7YR82_STRMQ</name>
<reference evidence="3 4" key="1">
    <citation type="submission" date="2015-09" db="EMBL/GenBank/DDBJ databases">
        <title>Genome sequence, genome mining and natural product profiling of a biocontrol bacterium Streptomyces malaysiensis F913.</title>
        <authorList>
            <person name="Xu Y."/>
            <person name="Wei J."/>
            <person name="Xie J."/>
            <person name="Li T."/>
            <person name="Zhou Z."/>
        </authorList>
    </citation>
    <scope>NUCLEOTIDE SEQUENCE [LARGE SCALE GENOMIC DNA]</scope>
    <source>
        <strain evidence="3 4">F913</strain>
    </source>
</reference>
<evidence type="ECO:0000256" key="2">
    <source>
        <dbReference type="ARBA" id="ARBA00022898"/>
    </source>
</evidence>
<gene>
    <name evidence="3" type="ORF">SMF913_26011</name>
</gene>
<dbReference type="PANTHER" id="PTHR43525:SF1">
    <property type="entry name" value="PROTEIN MALY"/>
    <property type="match status" value="1"/>
</dbReference>
<evidence type="ECO:0008006" key="5">
    <source>
        <dbReference type="Google" id="ProtNLM"/>
    </source>
</evidence>
<evidence type="ECO:0000313" key="4">
    <source>
        <dbReference type="Proteomes" id="UP000236520"/>
    </source>
</evidence>
<keyword evidence="4" id="KW-1185">Reference proteome</keyword>
<dbReference type="AlphaFoldDB" id="A0A2J7YR82"/>
<dbReference type="PANTHER" id="PTHR43525">
    <property type="entry name" value="PROTEIN MALY"/>
    <property type="match status" value="1"/>
</dbReference>
<sequence length="97" mass="10980">MLDRNRRRVHQVLSTRLPQVRQHIPEATYLAWFDTRPLGLTEPPVERVLKEGNVLLDGGSPFGPDADGFLRLNFATSHDVLEDILAGLVQALRPERI</sequence>